<dbReference type="SUPFAM" id="SSF55729">
    <property type="entry name" value="Acyl-CoA N-acyltransferases (Nat)"/>
    <property type="match status" value="1"/>
</dbReference>
<dbReference type="OrthoDB" id="787137at2759"/>
<evidence type="ECO:0000256" key="5">
    <source>
        <dbReference type="ARBA" id="ARBA00022723"/>
    </source>
</evidence>
<comment type="catalytic activity">
    <reaction evidence="13">
        <text>L-lysyl-[protein] + acetyl-CoA = N(6)-acetyl-L-lysyl-[protein] + CoA + H(+)</text>
        <dbReference type="Rhea" id="RHEA:45948"/>
        <dbReference type="Rhea" id="RHEA-COMP:9752"/>
        <dbReference type="Rhea" id="RHEA-COMP:10731"/>
        <dbReference type="ChEBI" id="CHEBI:15378"/>
        <dbReference type="ChEBI" id="CHEBI:29969"/>
        <dbReference type="ChEBI" id="CHEBI:57287"/>
        <dbReference type="ChEBI" id="CHEBI:57288"/>
        <dbReference type="ChEBI" id="CHEBI:61930"/>
        <dbReference type="EC" id="2.3.1.48"/>
    </reaction>
</comment>
<evidence type="ECO:0000256" key="7">
    <source>
        <dbReference type="ARBA" id="ARBA00022833"/>
    </source>
</evidence>
<name>A0A8T2P557_9TELE</name>
<comment type="subcellular location">
    <subcellularLocation>
        <location evidence="1 13">Nucleus</location>
    </subcellularLocation>
</comment>
<evidence type="ECO:0000256" key="8">
    <source>
        <dbReference type="ARBA" id="ARBA00022853"/>
    </source>
</evidence>
<dbReference type="FunFam" id="3.30.60.60:FF:000001">
    <property type="entry name" value="Histone acetyltransferase"/>
    <property type="match status" value="1"/>
</dbReference>
<dbReference type="Gene3D" id="3.30.60.60">
    <property type="entry name" value="N-acetyl transferase-like"/>
    <property type="match status" value="1"/>
</dbReference>
<evidence type="ECO:0000256" key="13">
    <source>
        <dbReference type="RuleBase" id="RU361211"/>
    </source>
</evidence>
<dbReference type="EC" id="2.3.1.48" evidence="3 13"/>
<evidence type="ECO:0000313" key="16">
    <source>
        <dbReference type="EMBL" id="KAG9343787.1"/>
    </source>
</evidence>
<keyword evidence="10 13" id="KW-0539">Nucleus</keyword>
<evidence type="ECO:0000256" key="6">
    <source>
        <dbReference type="ARBA" id="ARBA00022771"/>
    </source>
</evidence>
<dbReference type="GO" id="GO:0045935">
    <property type="term" value="P:positive regulation of nucleobase-containing compound metabolic process"/>
    <property type="evidence" value="ECO:0007669"/>
    <property type="project" value="UniProtKB-ARBA"/>
</dbReference>
<dbReference type="GO" id="GO:0003712">
    <property type="term" value="F:transcription coregulator activity"/>
    <property type="evidence" value="ECO:0007669"/>
    <property type="project" value="TreeGrafter"/>
</dbReference>
<accession>A0A8T2P557</accession>
<dbReference type="InterPro" id="IPR036388">
    <property type="entry name" value="WH-like_DNA-bd_sf"/>
</dbReference>
<dbReference type="GO" id="GO:0008270">
    <property type="term" value="F:zinc ion binding"/>
    <property type="evidence" value="ECO:0007669"/>
    <property type="project" value="UniProtKB-KW"/>
</dbReference>
<dbReference type="Pfam" id="PF01853">
    <property type="entry name" value="MOZ_SAS"/>
    <property type="match status" value="2"/>
</dbReference>
<dbReference type="AlphaFoldDB" id="A0A8T2P557"/>
<dbReference type="Gene3D" id="3.40.630.30">
    <property type="match status" value="1"/>
</dbReference>
<reference evidence="16" key="1">
    <citation type="thesis" date="2021" institute="BYU ScholarsArchive" country="Provo, UT, USA">
        <title>Applications of and Algorithms for Genome Assembly and Genomic Analyses with an Emphasis on Marine Teleosts.</title>
        <authorList>
            <person name="Pickett B.D."/>
        </authorList>
    </citation>
    <scope>NUCLEOTIDE SEQUENCE</scope>
    <source>
        <strain evidence="16">HI-2016</strain>
    </source>
</reference>
<dbReference type="GO" id="GO:0010557">
    <property type="term" value="P:positive regulation of macromolecule biosynthetic process"/>
    <property type="evidence" value="ECO:0007669"/>
    <property type="project" value="UniProtKB-ARBA"/>
</dbReference>
<feature type="region of interest" description="Disordered" evidence="14">
    <location>
        <begin position="371"/>
        <end position="392"/>
    </location>
</feature>
<gene>
    <name evidence="16" type="ORF">JZ751_013168</name>
</gene>
<evidence type="ECO:0000256" key="2">
    <source>
        <dbReference type="ARBA" id="ARBA00010107"/>
    </source>
</evidence>
<dbReference type="EMBL" id="JAFBMS010000022">
    <property type="protein sequence ID" value="KAG9343787.1"/>
    <property type="molecule type" value="Genomic_DNA"/>
</dbReference>
<evidence type="ECO:0000256" key="11">
    <source>
        <dbReference type="ARBA" id="ARBA00023315"/>
    </source>
</evidence>
<dbReference type="InterPro" id="IPR016181">
    <property type="entry name" value="Acyl_CoA_acyltransferase"/>
</dbReference>
<dbReference type="Proteomes" id="UP000824540">
    <property type="component" value="Unassembled WGS sequence"/>
</dbReference>
<evidence type="ECO:0000256" key="1">
    <source>
        <dbReference type="ARBA" id="ARBA00004123"/>
    </source>
</evidence>
<evidence type="ECO:0000256" key="3">
    <source>
        <dbReference type="ARBA" id="ARBA00013184"/>
    </source>
</evidence>
<dbReference type="GO" id="GO:0010485">
    <property type="term" value="F:histone H4 acetyltransferase activity"/>
    <property type="evidence" value="ECO:0007669"/>
    <property type="project" value="TreeGrafter"/>
</dbReference>
<keyword evidence="5" id="KW-0479">Metal-binding</keyword>
<dbReference type="InterPro" id="IPR002717">
    <property type="entry name" value="HAT_MYST-type"/>
</dbReference>
<feature type="active site" description="Proton donor/acceptor" evidence="12">
    <location>
        <position position="290"/>
    </location>
</feature>
<comment type="caution">
    <text evidence="16">The sequence shown here is derived from an EMBL/GenBank/DDBJ whole genome shotgun (WGS) entry which is preliminary data.</text>
</comment>
<dbReference type="PROSITE" id="PS51726">
    <property type="entry name" value="MYST_HAT"/>
    <property type="match status" value="1"/>
</dbReference>
<dbReference type="Pfam" id="PF17772">
    <property type="entry name" value="zf-MYST"/>
    <property type="match status" value="1"/>
</dbReference>
<organism evidence="16 17">
    <name type="scientific">Albula glossodonta</name>
    <name type="common">roundjaw bonefish</name>
    <dbReference type="NCBI Taxonomy" id="121402"/>
    <lineage>
        <taxon>Eukaryota</taxon>
        <taxon>Metazoa</taxon>
        <taxon>Chordata</taxon>
        <taxon>Craniata</taxon>
        <taxon>Vertebrata</taxon>
        <taxon>Euteleostomi</taxon>
        <taxon>Actinopterygii</taxon>
        <taxon>Neopterygii</taxon>
        <taxon>Teleostei</taxon>
        <taxon>Albuliformes</taxon>
        <taxon>Albulidae</taxon>
        <taxon>Albula</taxon>
    </lineage>
</organism>
<keyword evidence="9" id="KW-0007">Acetylation</keyword>
<feature type="domain" description="MYST-type HAT" evidence="15">
    <location>
        <begin position="132"/>
        <end position="388"/>
    </location>
</feature>
<dbReference type="GO" id="GO:0006357">
    <property type="term" value="P:regulation of transcription by RNA polymerase II"/>
    <property type="evidence" value="ECO:0007669"/>
    <property type="project" value="TreeGrafter"/>
</dbReference>
<keyword evidence="8" id="KW-0156">Chromatin regulator</keyword>
<dbReference type="GO" id="GO:0003682">
    <property type="term" value="F:chromatin binding"/>
    <property type="evidence" value="ECO:0007669"/>
    <property type="project" value="TreeGrafter"/>
</dbReference>
<evidence type="ECO:0000313" key="17">
    <source>
        <dbReference type="Proteomes" id="UP000824540"/>
    </source>
</evidence>
<dbReference type="PANTHER" id="PTHR10615">
    <property type="entry name" value="HISTONE ACETYLTRANSFERASE"/>
    <property type="match status" value="1"/>
</dbReference>
<dbReference type="PANTHER" id="PTHR10615:SF161">
    <property type="entry name" value="HISTONE ACETYLTRANSFERASE KAT7"/>
    <property type="match status" value="1"/>
</dbReference>
<keyword evidence="17" id="KW-1185">Reference proteome</keyword>
<proteinExistence type="inferred from homology"/>
<keyword evidence="4" id="KW-0808">Transferase</keyword>
<protein>
    <recommendedName>
        <fullName evidence="3 13">Histone acetyltransferase</fullName>
        <ecNumber evidence="3 13">2.3.1.48</ecNumber>
    </recommendedName>
</protein>
<sequence>MRYKEKVTEMRKKRNSGLLKEQKEKYMEHRQTHGNTREPLLENITSDYDLELFRKAQARASDDLCLHGASQPAPPPLMSVMAGDLAALERLLRIPTLGSTRSAVLTPLLFLSSSPPRCGAQEKLRLQGQITEGSNMIKTILFGRYELDTWYHSPYPEEYARLGRLYMCEFCLKYMKSQTILRRHMAKCVWKHPPGDEIYRKGGISVFEVDGKKNKIYCQNLCLLAKLFLDHKTLYYDVEPFLFYEKNSFLNYNVSCILTMPQYMRQGYGKMLIDFSYLLSKVEEKVGSPERPLSDLGLISYRSYWKEVLLRYLHNFQGKEISIKEISQETAVNPVDIVSTLQSLQMLKYWKGKHLVLKRQDLIDDWKAKEAKRGSSKTIDPTSLKWTPPKGT</sequence>
<dbReference type="GO" id="GO:0036409">
    <property type="term" value="C:histone H3-K14 acetyltransferase complex"/>
    <property type="evidence" value="ECO:0007669"/>
    <property type="project" value="TreeGrafter"/>
</dbReference>
<keyword evidence="11" id="KW-0012">Acyltransferase</keyword>
<dbReference type="InterPro" id="IPR040706">
    <property type="entry name" value="Zf-MYST"/>
</dbReference>
<comment type="similarity">
    <text evidence="2 13">Belongs to the MYST (SAS/MOZ) family.</text>
</comment>
<feature type="compositionally biased region" description="Polar residues" evidence="14">
    <location>
        <begin position="376"/>
        <end position="385"/>
    </location>
</feature>
<evidence type="ECO:0000256" key="10">
    <source>
        <dbReference type="ARBA" id="ARBA00023242"/>
    </source>
</evidence>
<dbReference type="GO" id="GO:0010484">
    <property type="term" value="F:histone H3 acetyltransferase activity"/>
    <property type="evidence" value="ECO:0007669"/>
    <property type="project" value="TreeGrafter"/>
</dbReference>
<dbReference type="InterPro" id="IPR050603">
    <property type="entry name" value="MYST_HAT"/>
</dbReference>
<evidence type="ECO:0000256" key="9">
    <source>
        <dbReference type="ARBA" id="ARBA00022990"/>
    </source>
</evidence>
<evidence type="ECO:0000256" key="14">
    <source>
        <dbReference type="SAM" id="MobiDB-lite"/>
    </source>
</evidence>
<evidence type="ECO:0000259" key="15">
    <source>
        <dbReference type="PROSITE" id="PS51726"/>
    </source>
</evidence>
<evidence type="ECO:0000256" key="4">
    <source>
        <dbReference type="ARBA" id="ARBA00022679"/>
    </source>
</evidence>
<dbReference type="FunFam" id="1.10.10.10:FF:000092">
    <property type="entry name" value="Histone acetyltransferase"/>
    <property type="match status" value="1"/>
</dbReference>
<keyword evidence="6" id="KW-0863">Zinc-finger</keyword>
<dbReference type="Gene3D" id="1.10.10.10">
    <property type="entry name" value="Winged helix-like DNA-binding domain superfamily/Winged helix DNA-binding domain"/>
    <property type="match status" value="1"/>
</dbReference>
<evidence type="ECO:0000256" key="12">
    <source>
        <dbReference type="PIRSR" id="PIRSR602717-51"/>
    </source>
</evidence>
<keyword evidence="7" id="KW-0862">Zinc</keyword>